<dbReference type="PANTHER" id="PTHR10938">
    <property type="entry name" value="TRANSLATION INITIATION FACTOR IF-3"/>
    <property type="match status" value="1"/>
</dbReference>
<dbReference type="Gene3D" id="3.10.20.80">
    <property type="entry name" value="Translation initiation factor 3 (IF-3), N-terminal domain"/>
    <property type="match status" value="1"/>
</dbReference>
<dbReference type="Pfam" id="PF00707">
    <property type="entry name" value="IF3_C"/>
    <property type="match status" value="1"/>
</dbReference>
<evidence type="ECO:0000313" key="9">
    <source>
        <dbReference type="EMBL" id="MDQ0473802.1"/>
    </source>
</evidence>
<name>A0ABU0JHP0_9HYPH</name>
<dbReference type="Pfam" id="PF05198">
    <property type="entry name" value="IF3_N"/>
    <property type="match status" value="1"/>
</dbReference>
<comment type="caution">
    <text evidence="9">The sequence shown here is derived from an EMBL/GenBank/DDBJ whole genome shotgun (WGS) entry which is preliminary data.</text>
</comment>
<dbReference type="SUPFAM" id="SSF55200">
    <property type="entry name" value="Translation initiation factor IF3, C-terminal domain"/>
    <property type="match status" value="1"/>
</dbReference>
<comment type="subunit">
    <text evidence="4">Monomer.</text>
</comment>
<evidence type="ECO:0000256" key="4">
    <source>
        <dbReference type="HAMAP-Rule" id="MF_00080"/>
    </source>
</evidence>
<keyword evidence="3 4" id="KW-0648">Protein biosynthesis</keyword>
<organism evidence="9 10">
    <name type="scientific">Labrys wisconsinensis</name>
    <dbReference type="NCBI Taxonomy" id="425677"/>
    <lineage>
        <taxon>Bacteria</taxon>
        <taxon>Pseudomonadati</taxon>
        <taxon>Pseudomonadota</taxon>
        <taxon>Alphaproteobacteria</taxon>
        <taxon>Hyphomicrobiales</taxon>
        <taxon>Xanthobacteraceae</taxon>
        <taxon>Labrys</taxon>
    </lineage>
</organism>
<dbReference type="HAMAP" id="MF_00080">
    <property type="entry name" value="IF_3"/>
    <property type="match status" value="1"/>
</dbReference>
<dbReference type="InterPro" id="IPR019814">
    <property type="entry name" value="Translation_initiation_fac_3_N"/>
</dbReference>
<dbReference type="InterPro" id="IPR036787">
    <property type="entry name" value="T_IF-3_N_sf"/>
</dbReference>
<comment type="subcellular location">
    <subcellularLocation>
        <location evidence="4">Cytoplasm</location>
    </subcellularLocation>
</comment>
<gene>
    <name evidence="4" type="primary">infC</name>
    <name evidence="9" type="ORF">QO011_006838</name>
</gene>
<feature type="domain" description="Translation initiation factor 3 N-terminal" evidence="8">
    <location>
        <begin position="39"/>
        <end position="108"/>
    </location>
</feature>
<dbReference type="Gene3D" id="3.30.110.10">
    <property type="entry name" value="Translation initiation factor 3 (IF-3), C-terminal domain"/>
    <property type="match status" value="1"/>
</dbReference>
<dbReference type="NCBIfam" id="TIGR00168">
    <property type="entry name" value="infC"/>
    <property type="match status" value="1"/>
</dbReference>
<dbReference type="PANTHER" id="PTHR10938:SF0">
    <property type="entry name" value="TRANSLATION INITIATION FACTOR IF-3, MITOCHONDRIAL"/>
    <property type="match status" value="1"/>
</dbReference>
<comment type="function">
    <text evidence="4">IF-3 binds to the 30S ribosomal subunit and shifts the equilibrium between 70S ribosomes and their 50S and 30S subunits in favor of the free subunits, thus enhancing the availability of 30S subunits on which protein synthesis initiation begins.</text>
</comment>
<proteinExistence type="inferred from homology"/>
<reference evidence="9 10" key="1">
    <citation type="submission" date="2023-07" db="EMBL/GenBank/DDBJ databases">
        <title>Genomic Encyclopedia of Type Strains, Phase IV (KMG-IV): sequencing the most valuable type-strain genomes for metagenomic binning, comparative biology and taxonomic classification.</title>
        <authorList>
            <person name="Goeker M."/>
        </authorList>
    </citation>
    <scope>NUCLEOTIDE SEQUENCE [LARGE SCALE GENOMIC DNA]</scope>
    <source>
        <strain evidence="9 10">DSM 19619</strain>
    </source>
</reference>
<keyword evidence="2 4" id="KW-0396">Initiation factor</keyword>
<feature type="compositionally biased region" description="Basic and acidic residues" evidence="6">
    <location>
        <begin position="1"/>
        <end position="10"/>
    </location>
</feature>
<evidence type="ECO:0000313" key="10">
    <source>
        <dbReference type="Proteomes" id="UP001242480"/>
    </source>
</evidence>
<evidence type="ECO:0000256" key="5">
    <source>
        <dbReference type="NCBIfam" id="TIGR00168"/>
    </source>
</evidence>
<evidence type="ECO:0000256" key="6">
    <source>
        <dbReference type="SAM" id="MobiDB-lite"/>
    </source>
</evidence>
<accession>A0ABU0JHP0</accession>
<evidence type="ECO:0000259" key="8">
    <source>
        <dbReference type="Pfam" id="PF05198"/>
    </source>
</evidence>
<dbReference type="InterPro" id="IPR001288">
    <property type="entry name" value="Translation_initiation_fac_3"/>
</dbReference>
<dbReference type="Proteomes" id="UP001242480">
    <property type="component" value="Unassembled WGS sequence"/>
</dbReference>
<protein>
    <recommendedName>
        <fullName evidence="4 5">Translation initiation factor IF-3</fullName>
    </recommendedName>
</protein>
<dbReference type="GO" id="GO:0003743">
    <property type="term" value="F:translation initiation factor activity"/>
    <property type="evidence" value="ECO:0007669"/>
    <property type="project" value="UniProtKB-KW"/>
</dbReference>
<evidence type="ECO:0000256" key="3">
    <source>
        <dbReference type="ARBA" id="ARBA00022917"/>
    </source>
</evidence>
<dbReference type="InterPro" id="IPR036788">
    <property type="entry name" value="T_IF-3_C_sf"/>
</dbReference>
<comment type="similarity">
    <text evidence="1 4">Belongs to the IF-3 family.</text>
</comment>
<feature type="region of interest" description="Disordered" evidence="6">
    <location>
        <begin position="1"/>
        <end position="25"/>
    </location>
</feature>
<evidence type="ECO:0000259" key="7">
    <source>
        <dbReference type="Pfam" id="PF00707"/>
    </source>
</evidence>
<evidence type="ECO:0000256" key="2">
    <source>
        <dbReference type="ARBA" id="ARBA00022540"/>
    </source>
</evidence>
<keyword evidence="10" id="KW-1185">Reference proteome</keyword>
<feature type="domain" description="Translation initiation factor 3 C-terminal" evidence="7">
    <location>
        <begin position="115"/>
        <end position="199"/>
    </location>
</feature>
<dbReference type="EMBL" id="JAUSVX010000018">
    <property type="protein sequence ID" value="MDQ0473802.1"/>
    <property type="molecule type" value="Genomic_DNA"/>
</dbReference>
<keyword evidence="4" id="KW-0963">Cytoplasm</keyword>
<dbReference type="InterPro" id="IPR019815">
    <property type="entry name" value="Translation_initiation_fac_3_C"/>
</dbReference>
<evidence type="ECO:0000256" key="1">
    <source>
        <dbReference type="ARBA" id="ARBA00005439"/>
    </source>
</evidence>
<sequence>MERERFRAPDDNSETAQETAAIRRPMRTAAPVVKDGPRTNEEIRNREVMLIDQDGQNRGITETRAAIAMAYEAGLDLVEVAPNADPPVCKIMDYGKFKFNEQKKAAEARKNQKTVEIKEIKLRPAIDDHDYDVKMKAMRRFFEEGDKVKVTLRFRGREMAHQEIGYRLLNRVKDDTGTIAKVESDAALEGRQMVMVLAPR</sequence>
<dbReference type="SUPFAM" id="SSF54364">
    <property type="entry name" value="Translation initiation factor IF3, N-terminal domain"/>
    <property type="match status" value="1"/>
</dbReference>